<name>A0A4R6VLT2_9HYPH</name>
<proteinExistence type="predicted"/>
<comment type="caution">
    <text evidence="1">The sequence shown here is derived from an EMBL/GenBank/DDBJ whole genome shotgun (WGS) entry which is preliminary data.</text>
</comment>
<sequence length="50" mass="5755">MHVPNEVTKSLSHKGFLIRENLLPNEVFDRHREAVVKNGVFAFHSNDPKV</sequence>
<organism evidence="1 2">
    <name type="scientific">Maritalea mobilis</name>
    <dbReference type="NCBI Taxonomy" id="483324"/>
    <lineage>
        <taxon>Bacteria</taxon>
        <taxon>Pseudomonadati</taxon>
        <taxon>Pseudomonadota</taxon>
        <taxon>Alphaproteobacteria</taxon>
        <taxon>Hyphomicrobiales</taxon>
        <taxon>Devosiaceae</taxon>
        <taxon>Maritalea</taxon>
    </lineage>
</organism>
<dbReference type="Proteomes" id="UP000295391">
    <property type="component" value="Unassembled WGS sequence"/>
</dbReference>
<evidence type="ECO:0008006" key="3">
    <source>
        <dbReference type="Google" id="ProtNLM"/>
    </source>
</evidence>
<dbReference type="AlphaFoldDB" id="A0A4R6VLT2"/>
<dbReference type="EMBL" id="SNYR01000002">
    <property type="protein sequence ID" value="TDQ64475.1"/>
    <property type="molecule type" value="Genomic_DNA"/>
</dbReference>
<reference evidence="1 2" key="1">
    <citation type="submission" date="2019-03" db="EMBL/GenBank/DDBJ databases">
        <title>Genomic Encyclopedia of Type Strains, Phase III (KMG-III): the genomes of soil and plant-associated and newly described type strains.</title>
        <authorList>
            <person name="Whitman W."/>
        </authorList>
    </citation>
    <scope>NUCLEOTIDE SEQUENCE [LARGE SCALE GENOMIC DNA]</scope>
    <source>
        <strain evidence="1 2">CGMCC 1.7002</strain>
    </source>
</reference>
<accession>A0A4R6VLT2</accession>
<gene>
    <name evidence="1" type="ORF">ATL17_2494</name>
</gene>
<evidence type="ECO:0000313" key="1">
    <source>
        <dbReference type="EMBL" id="TDQ64475.1"/>
    </source>
</evidence>
<protein>
    <recommendedName>
        <fullName evidence="3">Phytanoyl-CoA dioxygenase PhyH</fullName>
    </recommendedName>
</protein>
<evidence type="ECO:0000313" key="2">
    <source>
        <dbReference type="Proteomes" id="UP000295391"/>
    </source>
</evidence>
<keyword evidence="2" id="KW-1185">Reference proteome</keyword>